<feature type="chain" id="PRO_5047064106" evidence="2">
    <location>
        <begin position="43"/>
        <end position="65"/>
    </location>
</feature>
<sequence length="65" mass="6363">MSRPAARPARNGAAGAVPALRRRGLLSAACATALLAASGAAAGPPVLSPDPERGLPFADGTGWID</sequence>
<accession>A0ABU8XPE0</accession>
<dbReference type="InterPro" id="IPR006311">
    <property type="entry name" value="TAT_signal"/>
</dbReference>
<feature type="signal peptide" evidence="2">
    <location>
        <begin position="1"/>
        <end position="42"/>
    </location>
</feature>
<proteinExistence type="predicted"/>
<feature type="region of interest" description="Disordered" evidence="1">
    <location>
        <begin position="41"/>
        <end position="65"/>
    </location>
</feature>
<comment type="caution">
    <text evidence="3">The sequence shown here is derived from an EMBL/GenBank/DDBJ whole genome shotgun (WGS) entry which is preliminary data.</text>
</comment>
<evidence type="ECO:0000313" key="3">
    <source>
        <dbReference type="EMBL" id="MEK0083053.1"/>
    </source>
</evidence>
<dbReference type="Proteomes" id="UP001375743">
    <property type="component" value="Unassembled WGS sequence"/>
</dbReference>
<evidence type="ECO:0000256" key="1">
    <source>
        <dbReference type="SAM" id="MobiDB-lite"/>
    </source>
</evidence>
<evidence type="ECO:0000256" key="2">
    <source>
        <dbReference type="SAM" id="SignalP"/>
    </source>
</evidence>
<organism evidence="3 4">
    <name type="scientific">Benzoatithermus flavus</name>
    <dbReference type="NCBI Taxonomy" id="3108223"/>
    <lineage>
        <taxon>Bacteria</taxon>
        <taxon>Pseudomonadati</taxon>
        <taxon>Pseudomonadota</taxon>
        <taxon>Alphaproteobacteria</taxon>
        <taxon>Geminicoccales</taxon>
        <taxon>Geminicoccaceae</taxon>
        <taxon>Benzoatithermus</taxon>
    </lineage>
</organism>
<reference evidence="3 4" key="1">
    <citation type="submission" date="2024-01" db="EMBL/GenBank/DDBJ databases">
        <title>Multi-omics insights into the function and evolution of sodium benzoate biodegradation pathways in Benzoatithermus flavus gen. nov., sp. nov. from hot spring.</title>
        <authorList>
            <person name="Hu C.-J."/>
            <person name="Li W.-J."/>
        </authorList>
    </citation>
    <scope>NUCLEOTIDE SEQUENCE [LARGE SCALE GENOMIC DNA]</scope>
    <source>
        <strain evidence="3 4">SYSU G07066</strain>
    </source>
</reference>
<evidence type="ECO:0000313" key="4">
    <source>
        <dbReference type="Proteomes" id="UP001375743"/>
    </source>
</evidence>
<name>A0ABU8XPE0_9PROT</name>
<keyword evidence="2" id="KW-0732">Signal</keyword>
<dbReference type="RefSeq" id="WP_418158902.1">
    <property type="nucleotide sequence ID" value="NZ_JBBLZC010000006.1"/>
</dbReference>
<keyword evidence="4" id="KW-1185">Reference proteome</keyword>
<dbReference type="EMBL" id="JBBLZC010000006">
    <property type="protein sequence ID" value="MEK0083053.1"/>
    <property type="molecule type" value="Genomic_DNA"/>
</dbReference>
<gene>
    <name evidence="3" type="ORF">U1T56_07815</name>
</gene>
<dbReference type="PROSITE" id="PS51318">
    <property type="entry name" value="TAT"/>
    <property type="match status" value="1"/>
</dbReference>
<protein>
    <submittedName>
        <fullName evidence="3">Uncharacterized protein</fullName>
    </submittedName>
</protein>